<dbReference type="InterPro" id="IPR036390">
    <property type="entry name" value="WH_DNA-bd_sf"/>
</dbReference>
<dbReference type="PANTHER" id="PTHR43537">
    <property type="entry name" value="TRANSCRIPTIONAL REGULATOR, GNTR FAMILY"/>
    <property type="match status" value="1"/>
</dbReference>
<dbReference type="RefSeq" id="WP_088602970.1">
    <property type="nucleotide sequence ID" value="NZ_NJIH01000004.1"/>
</dbReference>
<dbReference type="Pfam" id="PF07729">
    <property type="entry name" value="FCD"/>
    <property type="match status" value="1"/>
</dbReference>
<gene>
    <name evidence="5" type="ORF">CEY11_08630</name>
</gene>
<dbReference type="Pfam" id="PF00392">
    <property type="entry name" value="GntR"/>
    <property type="match status" value="1"/>
</dbReference>
<feature type="domain" description="HTH gntR-type" evidence="4">
    <location>
        <begin position="12"/>
        <end position="80"/>
    </location>
</feature>
<dbReference type="PRINTS" id="PR00035">
    <property type="entry name" value="HTHGNTR"/>
</dbReference>
<evidence type="ECO:0000256" key="2">
    <source>
        <dbReference type="ARBA" id="ARBA00023125"/>
    </source>
</evidence>
<organism evidence="5 6">
    <name type="scientific">Candidimonas nitroreducens</name>
    <dbReference type="NCBI Taxonomy" id="683354"/>
    <lineage>
        <taxon>Bacteria</taxon>
        <taxon>Pseudomonadati</taxon>
        <taxon>Pseudomonadota</taxon>
        <taxon>Betaproteobacteria</taxon>
        <taxon>Burkholderiales</taxon>
        <taxon>Alcaligenaceae</taxon>
        <taxon>Candidimonas</taxon>
    </lineage>
</organism>
<reference evidence="6" key="1">
    <citation type="submission" date="2017-06" db="EMBL/GenBank/DDBJ databases">
        <title>Herbaspirillum phytohormonus sp. nov., isolated from the root nodule of Robinia pseudoacacia in lead-zinc mine.</title>
        <authorList>
            <person name="Fan M."/>
            <person name="Lin Y."/>
        </authorList>
    </citation>
    <scope>NUCLEOTIDE SEQUENCE [LARGE SCALE GENOMIC DNA]</scope>
    <source>
        <strain evidence="6">SC-089</strain>
    </source>
</reference>
<dbReference type="InterPro" id="IPR008920">
    <property type="entry name" value="TF_FadR/GntR_C"/>
</dbReference>
<dbReference type="SMART" id="SM00895">
    <property type="entry name" value="FCD"/>
    <property type="match status" value="1"/>
</dbReference>
<dbReference type="Proteomes" id="UP000214603">
    <property type="component" value="Unassembled WGS sequence"/>
</dbReference>
<dbReference type="SUPFAM" id="SSF48008">
    <property type="entry name" value="GntR ligand-binding domain-like"/>
    <property type="match status" value="1"/>
</dbReference>
<dbReference type="PROSITE" id="PS50949">
    <property type="entry name" value="HTH_GNTR"/>
    <property type="match status" value="1"/>
</dbReference>
<dbReference type="InterPro" id="IPR036388">
    <property type="entry name" value="WH-like_DNA-bd_sf"/>
</dbReference>
<dbReference type="InterPro" id="IPR011711">
    <property type="entry name" value="GntR_C"/>
</dbReference>
<dbReference type="InterPro" id="IPR000524">
    <property type="entry name" value="Tscrpt_reg_HTH_GntR"/>
</dbReference>
<keyword evidence="3" id="KW-0804">Transcription</keyword>
<sequence>MTSEVPALRLRSAGAQALAAYLLAEIRSGRISTGVKLPGERELCRRFNTSRGSVRRVLAAMRDEGWITQAVGSGTFAARPAHVYQTSTDCDGGGQLSDQVSPAELMEARLLIEPLMPTLIVRHATHADFVRMHACLTKGGQAQTIEDFERWDGEFHQALAQATHNHFFLQVLALTNRARQQGDWGRLKRNSLTAQRRAEYEHQHHAIVAALEDRDAESAREALTAHLAQIQRNLFDPPATP</sequence>
<dbReference type="Gene3D" id="1.20.120.530">
    <property type="entry name" value="GntR ligand-binding domain-like"/>
    <property type="match status" value="1"/>
</dbReference>
<evidence type="ECO:0000259" key="4">
    <source>
        <dbReference type="PROSITE" id="PS50949"/>
    </source>
</evidence>
<protein>
    <submittedName>
        <fullName evidence="5">GntR family transcriptional regulator</fullName>
    </submittedName>
</protein>
<evidence type="ECO:0000313" key="6">
    <source>
        <dbReference type="Proteomes" id="UP000214603"/>
    </source>
</evidence>
<dbReference type="EMBL" id="NJIH01000004">
    <property type="protein sequence ID" value="OWT61884.1"/>
    <property type="molecule type" value="Genomic_DNA"/>
</dbReference>
<dbReference type="GO" id="GO:0003700">
    <property type="term" value="F:DNA-binding transcription factor activity"/>
    <property type="evidence" value="ECO:0007669"/>
    <property type="project" value="InterPro"/>
</dbReference>
<keyword evidence="2" id="KW-0238">DNA-binding</keyword>
<dbReference type="SUPFAM" id="SSF46785">
    <property type="entry name" value="Winged helix' DNA-binding domain"/>
    <property type="match status" value="1"/>
</dbReference>
<proteinExistence type="predicted"/>
<dbReference type="AlphaFoldDB" id="A0A225MKX1"/>
<accession>A0A225MKX1</accession>
<dbReference type="PANTHER" id="PTHR43537:SF5">
    <property type="entry name" value="UXU OPERON TRANSCRIPTIONAL REGULATOR"/>
    <property type="match status" value="1"/>
</dbReference>
<dbReference type="Gene3D" id="1.10.10.10">
    <property type="entry name" value="Winged helix-like DNA-binding domain superfamily/Winged helix DNA-binding domain"/>
    <property type="match status" value="1"/>
</dbReference>
<dbReference type="GO" id="GO:0003677">
    <property type="term" value="F:DNA binding"/>
    <property type="evidence" value="ECO:0007669"/>
    <property type="project" value="UniProtKB-KW"/>
</dbReference>
<dbReference type="OrthoDB" id="5450856at2"/>
<evidence type="ECO:0000313" key="5">
    <source>
        <dbReference type="EMBL" id="OWT61884.1"/>
    </source>
</evidence>
<comment type="caution">
    <text evidence="5">The sequence shown here is derived from an EMBL/GenBank/DDBJ whole genome shotgun (WGS) entry which is preliminary data.</text>
</comment>
<keyword evidence="6" id="KW-1185">Reference proteome</keyword>
<name>A0A225MKX1_9BURK</name>
<evidence type="ECO:0000256" key="3">
    <source>
        <dbReference type="ARBA" id="ARBA00023163"/>
    </source>
</evidence>
<dbReference type="CDD" id="cd07377">
    <property type="entry name" value="WHTH_GntR"/>
    <property type="match status" value="1"/>
</dbReference>
<evidence type="ECO:0000256" key="1">
    <source>
        <dbReference type="ARBA" id="ARBA00023015"/>
    </source>
</evidence>
<dbReference type="SMART" id="SM00345">
    <property type="entry name" value="HTH_GNTR"/>
    <property type="match status" value="1"/>
</dbReference>
<keyword evidence="1" id="KW-0805">Transcription regulation</keyword>